<dbReference type="InterPro" id="IPR047589">
    <property type="entry name" value="DUF11_rpt"/>
</dbReference>
<dbReference type="NCBIfam" id="TIGR01451">
    <property type="entry name" value="B_ant_repeat"/>
    <property type="match status" value="2"/>
</dbReference>
<evidence type="ECO:0000256" key="1">
    <source>
        <dbReference type="SAM" id="MobiDB-lite"/>
    </source>
</evidence>
<feature type="compositionally biased region" description="Low complexity" evidence="1">
    <location>
        <begin position="46"/>
        <end position="55"/>
    </location>
</feature>
<dbReference type="InterPro" id="IPR001434">
    <property type="entry name" value="OmcB-like_DUF11"/>
</dbReference>
<name>B8GBE7_CHLAD</name>
<dbReference type="KEGG" id="cag:Cagg_1880"/>
<feature type="domain" description="DUF11" evidence="3">
    <location>
        <begin position="280"/>
        <end position="398"/>
    </location>
</feature>
<feature type="compositionally biased region" description="Pro residues" evidence="1">
    <location>
        <begin position="56"/>
        <end position="74"/>
    </location>
</feature>
<dbReference type="PANTHER" id="PTHR34819:SF3">
    <property type="entry name" value="CELL SURFACE PROTEIN"/>
    <property type="match status" value="1"/>
</dbReference>
<keyword evidence="2" id="KW-1133">Transmembrane helix</keyword>
<keyword evidence="5" id="KW-1185">Reference proteome</keyword>
<keyword evidence="2" id="KW-0472">Membrane</keyword>
<feature type="compositionally biased region" description="Polar residues" evidence="1">
    <location>
        <begin position="252"/>
        <end position="271"/>
    </location>
</feature>
<feature type="region of interest" description="Disordered" evidence="1">
    <location>
        <begin position="372"/>
        <end position="404"/>
    </location>
</feature>
<dbReference type="PANTHER" id="PTHR34819">
    <property type="entry name" value="LARGE CYSTEINE-RICH PERIPLASMIC PROTEIN OMCB"/>
    <property type="match status" value="1"/>
</dbReference>
<dbReference type="EMBL" id="CP001337">
    <property type="protein sequence ID" value="ACL24775.1"/>
    <property type="molecule type" value="Genomic_DNA"/>
</dbReference>
<proteinExistence type="predicted"/>
<gene>
    <name evidence="4" type="ordered locus">Cagg_1880</name>
</gene>
<feature type="compositionally biased region" description="Polar residues" evidence="1">
    <location>
        <begin position="376"/>
        <end position="399"/>
    </location>
</feature>
<feature type="region of interest" description="Disordered" evidence="1">
    <location>
        <begin position="39"/>
        <end position="74"/>
    </location>
</feature>
<accession>B8GBE7</accession>
<dbReference type="InterPro" id="IPR051172">
    <property type="entry name" value="Chlamydia_OmcB"/>
</dbReference>
<sequence length="440" mass="45170">MRDTIWRIIPIILGGFLFVAALLSTSPVMVDAAPPLSITETSTAEPPTRTPTNTPVVPPTNTPVVPPTNTPVVPPTNTPVVPPTNTPVVPPTNTPVVPPTNTPVVPPTNTPVVPPTNTPVVPPTNTPVVPPTNTPVVPPTNTPVIPPPDSPGALPDLVLTKSVVPSVAQVGDAVVYTLTLSNSGGVPAFDVMVEDPLPPFLRLIEASASTGTVQTVGNQVRVTIPTLAPGETVTITIRAAVTALPMPPDNRNLATARTSSSEITTDNNTSSATIVPPLPDLVLAKSVAPSVAQVGDAVVYTLTLSNRGSAPAVDVTVDDPLPPFLRLIEASASTGTVQTVGNQVRVTIPTLAPGETVTITIRAAVTALPMPPDNRNLATARTSSSEITTDNNTSSATINSPPPATLPLTAGYPVRPLFALIGLALLAIGMGTLLRRRSSL</sequence>
<dbReference type="OrthoDB" id="158862at2"/>
<feature type="domain" description="DUF11" evidence="3">
    <location>
        <begin position="156"/>
        <end position="274"/>
    </location>
</feature>
<dbReference type="InterPro" id="IPR013783">
    <property type="entry name" value="Ig-like_fold"/>
</dbReference>
<protein>
    <submittedName>
        <fullName evidence="4">Conserved repeat domain protein</fullName>
    </submittedName>
</protein>
<dbReference type="STRING" id="326427.Cagg_1880"/>
<dbReference type="Proteomes" id="UP000002508">
    <property type="component" value="Chromosome"/>
</dbReference>
<evidence type="ECO:0000313" key="4">
    <source>
        <dbReference type="EMBL" id="ACL24775.1"/>
    </source>
</evidence>
<dbReference type="HOGENOM" id="CLU_622144_0_0_0"/>
<feature type="transmembrane region" description="Helical" evidence="2">
    <location>
        <begin position="417"/>
        <end position="434"/>
    </location>
</feature>
<feature type="region of interest" description="Disordered" evidence="1">
    <location>
        <begin position="248"/>
        <end position="271"/>
    </location>
</feature>
<organism evidence="4 5">
    <name type="scientific">Chloroflexus aggregans (strain MD-66 / DSM 9485)</name>
    <dbReference type="NCBI Taxonomy" id="326427"/>
    <lineage>
        <taxon>Bacteria</taxon>
        <taxon>Bacillati</taxon>
        <taxon>Chloroflexota</taxon>
        <taxon>Chloroflexia</taxon>
        <taxon>Chloroflexales</taxon>
        <taxon>Chloroflexineae</taxon>
        <taxon>Chloroflexaceae</taxon>
        <taxon>Chloroflexus</taxon>
    </lineage>
</organism>
<dbReference type="eggNOG" id="COG1361">
    <property type="taxonomic scope" value="Bacteria"/>
</dbReference>
<keyword evidence="2" id="KW-0812">Transmembrane</keyword>
<dbReference type="Pfam" id="PF01345">
    <property type="entry name" value="DUF11"/>
    <property type="match status" value="2"/>
</dbReference>
<reference evidence="4" key="1">
    <citation type="submission" date="2008-12" db="EMBL/GenBank/DDBJ databases">
        <title>Complete sequence of Chloroflexus aggregans DSM 9485.</title>
        <authorList>
            <consortium name="US DOE Joint Genome Institute"/>
            <person name="Lucas S."/>
            <person name="Copeland A."/>
            <person name="Lapidus A."/>
            <person name="Glavina del Rio T."/>
            <person name="Dalin E."/>
            <person name="Tice H."/>
            <person name="Pitluck S."/>
            <person name="Foster B."/>
            <person name="Larimer F."/>
            <person name="Land M."/>
            <person name="Hauser L."/>
            <person name="Kyrpides N."/>
            <person name="Mikhailova N."/>
            <person name="Bryant D."/>
            <person name="Richardson P."/>
        </authorList>
    </citation>
    <scope>NUCLEOTIDE SEQUENCE</scope>
    <source>
        <strain evidence="4">DSM 9485</strain>
    </source>
</reference>
<evidence type="ECO:0000259" key="3">
    <source>
        <dbReference type="Pfam" id="PF01345"/>
    </source>
</evidence>
<dbReference type="AlphaFoldDB" id="B8GBE7"/>
<evidence type="ECO:0000256" key="2">
    <source>
        <dbReference type="SAM" id="Phobius"/>
    </source>
</evidence>
<dbReference type="Gene3D" id="2.60.40.10">
    <property type="entry name" value="Immunoglobulins"/>
    <property type="match status" value="2"/>
</dbReference>
<evidence type="ECO:0000313" key="5">
    <source>
        <dbReference type="Proteomes" id="UP000002508"/>
    </source>
</evidence>